<dbReference type="EMBL" id="JACHGW010000015">
    <property type="protein sequence ID" value="MBB6054122.1"/>
    <property type="molecule type" value="Genomic_DNA"/>
</dbReference>
<name>A0A7W9WAZ6_ARMRO</name>
<sequence>MHQPPAFDKNVRFFKLGYGDMEFYYTADGMLSDNPEDVKITPPAWQTAHKEQRDAIIFPSYLDKQVRKIIYATWEELKDARIAKRRELLGR</sequence>
<proteinExistence type="predicted"/>
<dbReference type="AlphaFoldDB" id="A0A7W9WAZ6"/>
<evidence type="ECO:0000313" key="2">
    <source>
        <dbReference type="Proteomes" id="UP000520814"/>
    </source>
</evidence>
<organism evidence="1 2">
    <name type="scientific">Armatimonas rosea</name>
    <dbReference type="NCBI Taxonomy" id="685828"/>
    <lineage>
        <taxon>Bacteria</taxon>
        <taxon>Bacillati</taxon>
        <taxon>Armatimonadota</taxon>
        <taxon>Armatimonadia</taxon>
        <taxon>Armatimonadales</taxon>
        <taxon>Armatimonadaceae</taxon>
        <taxon>Armatimonas</taxon>
    </lineage>
</organism>
<gene>
    <name evidence="1" type="ORF">HNQ39_005969</name>
</gene>
<reference evidence="1 2" key="1">
    <citation type="submission" date="2020-08" db="EMBL/GenBank/DDBJ databases">
        <title>Genomic Encyclopedia of Type Strains, Phase IV (KMG-IV): sequencing the most valuable type-strain genomes for metagenomic binning, comparative biology and taxonomic classification.</title>
        <authorList>
            <person name="Goeker M."/>
        </authorList>
    </citation>
    <scope>NUCLEOTIDE SEQUENCE [LARGE SCALE GENOMIC DNA]</scope>
    <source>
        <strain evidence="1 2">DSM 23562</strain>
    </source>
</reference>
<comment type="caution">
    <text evidence="1">The sequence shown here is derived from an EMBL/GenBank/DDBJ whole genome shotgun (WGS) entry which is preliminary data.</text>
</comment>
<accession>A0A7W9WAZ6</accession>
<protein>
    <submittedName>
        <fullName evidence="1">Uncharacterized protein</fullName>
    </submittedName>
</protein>
<dbReference type="RefSeq" id="WP_184204205.1">
    <property type="nucleotide sequence ID" value="NZ_JACHGW010000015.1"/>
</dbReference>
<dbReference type="Proteomes" id="UP000520814">
    <property type="component" value="Unassembled WGS sequence"/>
</dbReference>
<evidence type="ECO:0000313" key="1">
    <source>
        <dbReference type="EMBL" id="MBB6054122.1"/>
    </source>
</evidence>
<keyword evidence="2" id="KW-1185">Reference proteome</keyword>